<comment type="subcellular location">
    <subcellularLocation>
        <location evidence="2">Cell membrane</location>
    </subcellularLocation>
</comment>
<evidence type="ECO:0000256" key="4">
    <source>
        <dbReference type="ARBA" id="ARBA00022553"/>
    </source>
</evidence>
<comment type="caution">
    <text evidence="13">The sequence shown here is derived from an EMBL/GenBank/DDBJ whole genome shotgun (WGS) entry which is preliminary data.</text>
</comment>
<gene>
    <name evidence="13" type="ORF">H9622_08000</name>
</gene>
<feature type="transmembrane region" description="Helical" evidence="10">
    <location>
        <begin position="75"/>
        <end position="95"/>
    </location>
</feature>
<dbReference type="EC" id="2.7.13.3" evidence="3"/>
<evidence type="ECO:0000256" key="3">
    <source>
        <dbReference type="ARBA" id="ARBA00012438"/>
    </source>
</evidence>
<organism evidence="13 14">
    <name type="scientific">Microbacterium gallinarum</name>
    <dbReference type="NCBI Taxonomy" id="2762209"/>
    <lineage>
        <taxon>Bacteria</taxon>
        <taxon>Bacillati</taxon>
        <taxon>Actinomycetota</taxon>
        <taxon>Actinomycetes</taxon>
        <taxon>Micrococcales</taxon>
        <taxon>Microbacteriaceae</taxon>
        <taxon>Microbacterium</taxon>
    </lineage>
</organism>
<dbReference type="InterPro" id="IPR003660">
    <property type="entry name" value="HAMP_dom"/>
</dbReference>
<dbReference type="RefSeq" id="WP_191765865.1">
    <property type="nucleotide sequence ID" value="NZ_JACSPM010000002.1"/>
</dbReference>
<keyword evidence="14" id="KW-1185">Reference proteome</keyword>
<evidence type="ECO:0000256" key="8">
    <source>
        <dbReference type="ARBA" id="ARBA00022989"/>
    </source>
</evidence>
<dbReference type="PANTHER" id="PTHR45436:SF5">
    <property type="entry name" value="SENSOR HISTIDINE KINASE TRCS"/>
    <property type="match status" value="1"/>
</dbReference>
<dbReference type="InterPro" id="IPR003594">
    <property type="entry name" value="HATPase_dom"/>
</dbReference>
<dbReference type="Gene3D" id="6.10.340.10">
    <property type="match status" value="1"/>
</dbReference>
<feature type="domain" description="HAMP" evidence="12">
    <location>
        <begin position="96"/>
        <end position="149"/>
    </location>
</feature>
<dbReference type="GO" id="GO:0016301">
    <property type="term" value="F:kinase activity"/>
    <property type="evidence" value="ECO:0007669"/>
    <property type="project" value="UniProtKB-KW"/>
</dbReference>
<dbReference type="Proteomes" id="UP000602532">
    <property type="component" value="Unassembled WGS sequence"/>
</dbReference>
<evidence type="ECO:0000256" key="10">
    <source>
        <dbReference type="SAM" id="Phobius"/>
    </source>
</evidence>
<evidence type="ECO:0000256" key="2">
    <source>
        <dbReference type="ARBA" id="ARBA00004236"/>
    </source>
</evidence>
<dbReference type="Pfam" id="PF00512">
    <property type="entry name" value="HisKA"/>
    <property type="match status" value="1"/>
</dbReference>
<dbReference type="InterPro" id="IPR036890">
    <property type="entry name" value="HATPase_C_sf"/>
</dbReference>
<evidence type="ECO:0000259" key="11">
    <source>
        <dbReference type="PROSITE" id="PS50109"/>
    </source>
</evidence>
<keyword evidence="4" id="KW-0597">Phosphoprotein</keyword>
<dbReference type="PROSITE" id="PS50885">
    <property type="entry name" value="HAMP"/>
    <property type="match status" value="1"/>
</dbReference>
<dbReference type="SUPFAM" id="SSF158472">
    <property type="entry name" value="HAMP domain-like"/>
    <property type="match status" value="1"/>
</dbReference>
<dbReference type="CDD" id="cd00082">
    <property type="entry name" value="HisKA"/>
    <property type="match status" value="1"/>
</dbReference>
<dbReference type="InterPro" id="IPR003661">
    <property type="entry name" value="HisK_dim/P_dom"/>
</dbReference>
<comment type="catalytic activity">
    <reaction evidence="1">
        <text>ATP + protein L-histidine = ADP + protein N-phospho-L-histidine.</text>
        <dbReference type="EC" id="2.7.13.3"/>
    </reaction>
</comment>
<dbReference type="SMART" id="SM00304">
    <property type="entry name" value="HAMP"/>
    <property type="match status" value="1"/>
</dbReference>
<keyword evidence="6 10" id="KW-0812">Transmembrane</keyword>
<feature type="domain" description="Histidine kinase" evidence="11">
    <location>
        <begin position="157"/>
        <end position="372"/>
    </location>
</feature>
<keyword evidence="9" id="KW-0902">Two-component regulatory system</keyword>
<keyword evidence="10" id="KW-0472">Membrane</keyword>
<accession>A0ABR8X2K0</accession>
<dbReference type="InterPro" id="IPR050428">
    <property type="entry name" value="TCS_sensor_his_kinase"/>
</dbReference>
<dbReference type="Gene3D" id="1.10.287.130">
    <property type="match status" value="1"/>
</dbReference>
<keyword evidence="5" id="KW-0808">Transferase</keyword>
<evidence type="ECO:0000259" key="12">
    <source>
        <dbReference type="PROSITE" id="PS50885"/>
    </source>
</evidence>
<evidence type="ECO:0000313" key="13">
    <source>
        <dbReference type="EMBL" id="MBD8023528.1"/>
    </source>
</evidence>
<dbReference type="SMART" id="SM00387">
    <property type="entry name" value="HATPase_c"/>
    <property type="match status" value="1"/>
</dbReference>
<evidence type="ECO:0000256" key="1">
    <source>
        <dbReference type="ARBA" id="ARBA00000085"/>
    </source>
</evidence>
<feature type="transmembrane region" description="Helical" evidence="10">
    <location>
        <begin position="21"/>
        <end position="46"/>
    </location>
</feature>
<proteinExistence type="predicted"/>
<dbReference type="SUPFAM" id="SSF47384">
    <property type="entry name" value="Homodimeric domain of signal transducing histidine kinase"/>
    <property type="match status" value="1"/>
</dbReference>
<dbReference type="Gene3D" id="3.30.565.10">
    <property type="entry name" value="Histidine kinase-like ATPase, C-terminal domain"/>
    <property type="match status" value="1"/>
</dbReference>
<dbReference type="CDD" id="cd06225">
    <property type="entry name" value="HAMP"/>
    <property type="match status" value="1"/>
</dbReference>
<evidence type="ECO:0000256" key="6">
    <source>
        <dbReference type="ARBA" id="ARBA00022692"/>
    </source>
</evidence>
<keyword evidence="7 13" id="KW-0418">Kinase</keyword>
<evidence type="ECO:0000313" key="14">
    <source>
        <dbReference type="Proteomes" id="UP000602532"/>
    </source>
</evidence>
<dbReference type="PROSITE" id="PS50109">
    <property type="entry name" value="HIS_KIN"/>
    <property type="match status" value="1"/>
</dbReference>
<dbReference type="InterPro" id="IPR005467">
    <property type="entry name" value="His_kinase_dom"/>
</dbReference>
<dbReference type="EMBL" id="JACSPM010000002">
    <property type="protein sequence ID" value="MBD8023528.1"/>
    <property type="molecule type" value="Genomic_DNA"/>
</dbReference>
<name>A0ABR8X2K0_9MICO</name>
<sequence>MPRGEASAPRTGRPHGLSVRVKLTLSYAGFLIVAGAALFAVGFLLLRFVPEGNVYVVGGGWAPNRTNLLEVFVRYAWWALAGLAAFGLVGGWLLAGRMLKPLDRITDAARRARDGSLDHRIDLPGARDELTELADAFDAMLARVQQTLDEERRFAANASHELRTPHAIIRTIVEVAEADPDGRDVDEVLRRIGDTNDRAIATTEALLALARAGRGGSWKREPVDLASIVAGAVEDETADAAAADIRIDTSLTPATALGDRTLLARLAANLVHNAVVHNESGGWVSVTTGGTARSAELVVANTGPVLDPAAAGALVEPFVRGAGRTRGAETERGPGLGLAIVAAVVRAHDGVLDITARPGGGLHVRVGLPRPRGAGTESTVTAWTAASDPLS</sequence>
<evidence type="ECO:0000256" key="9">
    <source>
        <dbReference type="ARBA" id="ARBA00023012"/>
    </source>
</evidence>
<dbReference type="Pfam" id="PF02518">
    <property type="entry name" value="HATPase_c"/>
    <property type="match status" value="1"/>
</dbReference>
<dbReference type="InterPro" id="IPR036097">
    <property type="entry name" value="HisK_dim/P_sf"/>
</dbReference>
<keyword evidence="8 10" id="KW-1133">Transmembrane helix</keyword>
<evidence type="ECO:0000256" key="7">
    <source>
        <dbReference type="ARBA" id="ARBA00022777"/>
    </source>
</evidence>
<dbReference type="Pfam" id="PF00672">
    <property type="entry name" value="HAMP"/>
    <property type="match status" value="1"/>
</dbReference>
<dbReference type="PANTHER" id="PTHR45436">
    <property type="entry name" value="SENSOR HISTIDINE KINASE YKOH"/>
    <property type="match status" value="1"/>
</dbReference>
<dbReference type="SUPFAM" id="SSF55874">
    <property type="entry name" value="ATPase domain of HSP90 chaperone/DNA topoisomerase II/histidine kinase"/>
    <property type="match status" value="1"/>
</dbReference>
<evidence type="ECO:0000256" key="5">
    <source>
        <dbReference type="ARBA" id="ARBA00022679"/>
    </source>
</evidence>
<reference evidence="13 14" key="1">
    <citation type="submission" date="2020-08" db="EMBL/GenBank/DDBJ databases">
        <title>A Genomic Blueprint of the Chicken Gut Microbiome.</title>
        <authorList>
            <person name="Gilroy R."/>
            <person name="Ravi A."/>
            <person name="Getino M."/>
            <person name="Pursley I."/>
            <person name="Horton D.L."/>
            <person name="Alikhan N.-F."/>
            <person name="Baker D."/>
            <person name="Gharbi K."/>
            <person name="Hall N."/>
            <person name="Watson M."/>
            <person name="Adriaenssens E.M."/>
            <person name="Foster-Nyarko E."/>
            <person name="Jarju S."/>
            <person name="Secka A."/>
            <person name="Antonio M."/>
            <person name="Oren A."/>
            <person name="Chaudhuri R."/>
            <person name="La Ragione R.M."/>
            <person name="Hildebrand F."/>
            <person name="Pallen M.J."/>
        </authorList>
    </citation>
    <scope>NUCLEOTIDE SEQUENCE [LARGE SCALE GENOMIC DNA]</scope>
    <source>
        <strain evidence="13 14">Sa1CUA4</strain>
    </source>
</reference>
<dbReference type="SMART" id="SM00388">
    <property type="entry name" value="HisKA"/>
    <property type="match status" value="1"/>
</dbReference>
<protein>
    <recommendedName>
        <fullName evidence="3">histidine kinase</fullName>
        <ecNumber evidence="3">2.7.13.3</ecNumber>
    </recommendedName>
</protein>